<dbReference type="EMBL" id="ACVC01000102">
    <property type="protein sequence ID" value="EFO64180.1"/>
    <property type="molecule type" value="Genomic_DNA"/>
</dbReference>
<dbReference type="OMA" id="YASCNRE"/>
<dbReference type="VEuPathDB" id="GiardiaDB:GLP15_2056"/>
<reference evidence="1 2" key="1">
    <citation type="journal article" date="2010" name="BMC Genomics">
        <title>Genome analysis and comparative genomics of a Giardia intestinalis assemblage E isolate.</title>
        <authorList>
            <person name="Jerlstrom-Hultqvist J."/>
            <person name="Franzen O."/>
            <person name="Ankarklev J."/>
            <person name="Xu F."/>
            <person name="Nohynkova E."/>
            <person name="Andersson J.O."/>
            <person name="Svard S.G."/>
            <person name="Andersson B."/>
        </authorList>
    </citation>
    <scope>NUCLEOTIDE SEQUENCE [LARGE SCALE GENOMIC DNA]</scope>
    <source>
        <strain evidence="1 2">P15</strain>
    </source>
</reference>
<organism evidence="1 2">
    <name type="scientific">Giardia intestinalis (strain P15)</name>
    <name type="common">Giardia lamblia</name>
    <dbReference type="NCBI Taxonomy" id="658858"/>
    <lineage>
        <taxon>Eukaryota</taxon>
        <taxon>Metamonada</taxon>
        <taxon>Diplomonadida</taxon>
        <taxon>Hexamitidae</taxon>
        <taxon>Giardiinae</taxon>
        <taxon>Giardia</taxon>
    </lineage>
</organism>
<name>E1F009_GIAIA</name>
<dbReference type="OrthoDB" id="10354700at2759"/>
<evidence type="ECO:0000313" key="2">
    <source>
        <dbReference type="Proteomes" id="UP000008974"/>
    </source>
</evidence>
<dbReference type="AlphaFoldDB" id="E1F009"/>
<sequence>MYYASYNRGVLAPESKAHQYIRSLHILTVQKPQRQSQRNVCTDSFAAYPPRLEDPIVPVDTWRPNLSFFISSFPRFFGNVRRVPGALDSVLFSPIQRVDLP</sequence>
<gene>
    <name evidence="1" type="ORF">GLP15_2056</name>
</gene>
<evidence type="ECO:0000313" key="1">
    <source>
        <dbReference type="EMBL" id="EFO64180.1"/>
    </source>
</evidence>
<accession>E1F009</accession>
<dbReference type="Proteomes" id="UP000008974">
    <property type="component" value="Unassembled WGS sequence"/>
</dbReference>
<comment type="caution">
    <text evidence="1">The sequence shown here is derived from an EMBL/GenBank/DDBJ whole genome shotgun (WGS) entry which is preliminary data.</text>
</comment>
<protein>
    <submittedName>
        <fullName evidence="1">Uncharacterized protein</fullName>
    </submittedName>
</protein>
<proteinExistence type="predicted"/>